<keyword evidence="3" id="KW-1185">Reference proteome</keyword>
<comment type="caution">
    <text evidence="2">The sequence shown here is derived from an EMBL/GenBank/DDBJ whole genome shotgun (WGS) entry which is preliminary data.</text>
</comment>
<organism evidence="2 3">
    <name type="scientific">Entamoeba nuttalli</name>
    <dbReference type="NCBI Taxonomy" id="412467"/>
    <lineage>
        <taxon>Eukaryota</taxon>
        <taxon>Amoebozoa</taxon>
        <taxon>Evosea</taxon>
        <taxon>Archamoebae</taxon>
        <taxon>Mastigamoebida</taxon>
        <taxon>Entamoebidae</taxon>
        <taxon>Entamoeba</taxon>
    </lineage>
</organism>
<evidence type="ECO:0000313" key="2">
    <source>
        <dbReference type="EMBL" id="GAB1227451.1"/>
    </source>
</evidence>
<reference evidence="2 3" key="1">
    <citation type="journal article" date="2019" name="PLoS Negl. Trop. Dis.">
        <title>Whole genome sequencing of Entamoeba nuttalli reveals mammalian host-related molecular signatures and a novel octapeptide-repeat surface protein.</title>
        <authorList>
            <person name="Tanaka M."/>
            <person name="Makiuchi T."/>
            <person name="Komiyama T."/>
            <person name="Shiina T."/>
            <person name="Osaki K."/>
            <person name="Tachibana H."/>
        </authorList>
    </citation>
    <scope>NUCLEOTIDE SEQUENCE [LARGE SCALE GENOMIC DNA]</scope>
    <source>
        <strain evidence="2 3">P19-061405</strain>
    </source>
</reference>
<dbReference type="InterPro" id="IPR004821">
    <property type="entry name" value="Cyt_trans-like"/>
</dbReference>
<evidence type="ECO:0000259" key="1">
    <source>
        <dbReference type="Pfam" id="PF01467"/>
    </source>
</evidence>
<sequence>MNYINASICVDYSINLLHVLSHIPSIIVPVKIENIQVKDVCLEASRGLVPLLSYPSNTTYIGVCISSNAIAIRDPIRLLYAEGPNVLNQLDILLTTFQKLPETPTGNIALASLQIHYINYVDSFFKNNNGVFCIELNGSITHSIPQCPIVYCGTFNPFHKAHKKIIEYMSMRFNHRPIILDISQRSEDKSVTSLTNVFIRASQVAGKYKVSISNTSLYIDKCKTYPGGTFVVGLDTAVRILNKRYYQNSEINLKKAMQVIASMGCNFIVVGRKDDITNRFLEFDSVKSTLPAKEYHYLFISLNEKEFRYDLSSTYLRANGIVINKNILPKL</sequence>
<feature type="domain" description="Cytidyltransferase-like" evidence="1">
    <location>
        <begin position="150"/>
        <end position="318"/>
    </location>
</feature>
<dbReference type="PANTHER" id="PTHR31285:SF0">
    <property type="entry name" value="NICOTINAMIDE MONONUCLEOTIDE ADENYLYLTRANSFERASE"/>
    <property type="match status" value="1"/>
</dbReference>
<dbReference type="SUPFAM" id="SSF52374">
    <property type="entry name" value="Nucleotidylyl transferase"/>
    <property type="match status" value="1"/>
</dbReference>
<gene>
    <name evidence="2" type="ORF">ENUP19_0340G0032</name>
</gene>
<dbReference type="PANTHER" id="PTHR31285">
    <property type="entry name" value="NICOTINAMIDE MONONUCLEOTIDE ADENYLYLTRANSFERASE"/>
    <property type="match status" value="1"/>
</dbReference>
<dbReference type="Pfam" id="PF01467">
    <property type="entry name" value="CTP_transf_like"/>
    <property type="match status" value="1"/>
</dbReference>
<protein>
    <recommendedName>
        <fullName evidence="1">Cytidyltransferase-like domain-containing protein</fullName>
    </recommendedName>
</protein>
<dbReference type="Proteomes" id="UP001628156">
    <property type="component" value="Unassembled WGS sequence"/>
</dbReference>
<dbReference type="EMBL" id="BAAFRS010000340">
    <property type="protein sequence ID" value="GAB1227451.1"/>
    <property type="molecule type" value="Genomic_DNA"/>
</dbReference>
<name>A0ABQ0DX63_9EUKA</name>
<dbReference type="InterPro" id="IPR014729">
    <property type="entry name" value="Rossmann-like_a/b/a_fold"/>
</dbReference>
<dbReference type="Gene3D" id="3.40.50.620">
    <property type="entry name" value="HUPs"/>
    <property type="match status" value="1"/>
</dbReference>
<evidence type="ECO:0000313" key="3">
    <source>
        <dbReference type="Proteomes" id="UP001628156"/>
    </source>
</evidence>
<proteinExistence type="predicted"/>
<accession>A0ABQ0DX63</accession>